<dbReference type="AlphaFoldDB" id="A0A0F9CDF2"/>
<name>A0A0F9CDF2_9ZZZZ</name>
<reference evidence="1" key="1">
    <citation type="journal article" date="2015" name="Nature">
        <title>Complex archaea that bridge the gap between prokaryotes and eukaryotes.</title>
        <authorList>
            <person name="Spang A."/>
            <person name="Saw J.H."/>
            <person name="Jorgensen S.L."/>
            <person name="Zaremba-Niedzwiedzka K."/>
            <person name="Martijn J."/>
            <person name="Lind A.E."/>
            <person name="van Eijk R."/>
            <person name="Schleper C."/>
            <person name="Guy L."/>
            <person name="Ettema T.J."/>
        </authorList>
    </citation>
    <scope>NUCLEOTIDE SEQUENCE</scope>
</reference>
<protein>
    <submittedName>
        <fullName evidence="1">Uncharacterized protein</fullName>
    </submittedName>
</protein>
<comment type="caution">
    <text evidence="1">The sequence shown here is derived from an EMBL/GenBank/DDBJ whole genome shotgun (WGS) entry which is preliminary data.</text>
</comment>
<accession>A0A0F9CDF2</accession>
<evidence type="ECO:0000313" key="1">
    <source>
        <dbReference type="EMBL" id="KKL47109.1"/>
    </source>
</evidence>
<proteinExistence type="predicted"/>
<sequence>MEQYLKDLKKAHYRGYSSALDKGSREYHRGAYNTINHVLGELKRDETRKK</sequence>
<organism evidence="1">
    <name type="scientific">marine sediment metagenome</name>
    <dbReference type="NCBI Taxonomy" id="412755"/>
    <lineage>
        <taxon>unclassified sequences</taxon>
        <taxon>metagenomes</taxon>
        <taxon>ecological metagenomes</taxon>
    </lineage>
</organism>
<dbReference type="EMBL" id="LAZR01033788">
    <property type="protein sequence ID" value="KKL47109.1"/>
    <property type="molecule type" value="Genomic_DNA"/>
</dbReference>
<gene>
    <name evidence="1" type="ORF">LCGC14_2338830</name>
</gene>